<keyword evidence="6 19" id="KW-1133">Transmembrane helix</keyword>
<feature type="coiled-coil region" evidence="18">
    <location>
        <begin position="63"/>
        <end position="90"/>
    </location>
</feature>
<keyword evidence="20" id="KW-1185">Reference proteome</keyword>
<evidence type="ECO:0000256" key="13">
    <source>
        <dbReference type="ARBA" id="ARBA00038172"/>
    </source>
</evidence>
<evidence type="ECO:0000256" key="15">
    <source>
        <dbReference type="ARBA" id="ARBA00076985"/>
    </source>
</evidence>
<dbReference type="FunFam" id="1.20.5.110:FF:000044">
    <property type="entry name" value="Golgi SNAP receptor complex member 2"/>
    <property type="match status" value="1"/>
</dbReference>
<dbReference type="AlphaFoldDB" id="A0A6P4XUG8"/>
<evidence type="ECO:0000256" key="8">
    <source>
        <dbReference type="ARBA" id="ARBA00023034"/>
    </source>
</evidence>
<dbReference type="RefSeq" id="XP_019614264.1">
    <property type="nucleotide sequence ID" value="XM_019758705.1"/>
</dbReference>
<evidence type="ECO:0000256" key="5">
    <source>
        <dbReference type="ARBA" id="ARBA00022927"/>
    </source>
</evidence>
<keyword evidence="10 17" id="KW-0472">Membrane</keyword>
<evidence type="ECO:0000256" key="18">
    <source>
        <dbReference type="SAM" id="Coils"/>
    </source>
</evidence>
<keyword evidence="2 17" id="KW-0813">Transport</keyword>
<evidence type="ECO:0000256" key="14">
    <source>
        <dbReference type="ARBA" id="ARBA00072070"/>
    </source>
</evidence>
<evidence type="ECO:0000256" key="19">
    <source>
        <dbReference type="SAM" id="Phobius"/>
    </source>
</evidence>
<dbReference type="KEGG" id="bbel:109462188"/>
<dbReference type="InterPro" id="IPR027027">
    <property type="entry name" value="GOSR2/Membrin/Bos1"/>
</dbReference>
<gene>
    <name evidence="21" type="primary">LOC109462188</name>
</gene>
<keyword evidence="8" id="KW-0333">Golgi apparatus</keyword>
<dbReference type="GO" id="GO:0000149">
    <property type="term" value="F:SNARE binding"/>
    <property type="evidence" value="ECO:0007669"/>
    <property type="project" value="TreeGrafter"/>
</dbReference>
<keyword evidence="3 19" id="KW-0812">Transmembrane</keyword>
<dbReference type="GO" id="GO:0031201">
    <property type="term" value="C:SNARE complex"/>
    <property type="evidence" value="ECO:0007669"/>
    <property type="project" value="TreeGrafter"/>
</dbReference>
<evidence type="ECO:0000256" key="17">
    <source>
        <dbReference type="PIRNR" id="PIRNR028865"/>
    </source>
</evidence>
<reference evidence="21" key="1">
    <citation type="submission" date="2025-08" db="UniProtKB">
        <authorList>
            <consortium name="RefSeq"/>
        </authorList>
    </citation>
    <scope>IDENTIFICATION</scope>
    <source>
        <tissue evidence="21">Gonad</tissue>
    </source>
</reference>
<evidence type="ECO:0000256" key="12">
    <source>
        <dbReference type="ARBA" id="ARBA00037862"/>
    </source>
</evidence>
<dbReference type="GO" id="GO:0015031">
    <property type="term" value="P:protein transport"/>
    <property type="evidence" value="ECO:0007669"/>
    <property type="project" value="UniProtKB-KW"/>
</dbReference>
<evidence type="ECO:0000313" key="20">
    <source>
        <dbReference type="Proteomes" id="UP000515135"/>
    </source>
</evidence>
<dbReference type="OrthoDB" id="158360at2759"/>
<dbReference type="Pfam" id="PF12352">
    <property type="entry name" value="V-SNARE_C"/>
    <property type="match status" value="1"/>
</dbReference>
<dbReference type="Proteomes" id="UP000515135">
    <property type="component" value="Unplaced"/>
</dbReference>
<evidence type="ECO:0000256" key="9">
    <source>
        <dbReference type="ARBA" id="ARBA00023054"/>
    </source>
</evidence>
<evidence type="ECO:0000256" key="1">
    <source>
        <dbReference type="ARBA" id="ARBA00004586"/>
    </source>
</evidence>
<proteinExistence type="inferred from homology"/>
<evidence type="ECO:0000256" key="4">
    <source>
        <dbReference type="ARBA" id="ARBA00022824"/>
    </source>
</evidence>
<evidence type="ECO:0000256" key="11">
    <source>
        <dbReference type="ARBA" id="ARBA00037078"/>
    </source>
</evidence>
<organism evidence="20 21">
    <name type="scientific">Branchiostoma belcheri</name>
    <name type="common">Amphioxus</name>
    <dbReference type="NCBI Taxonomy" id="7741"/>
    <lineage>
        <taxon>Eukaryota</taxon>
        <taxon>Metazoa</taxon>
        <taxon>Chordata</taxon>
        <taxon>Cephalochordata</taxon>
        <taxon>Leptocardii</taxon>
        <taxon>Amphioxiformes</taxon>
        <taxon>Branchiostomatidae</taxon>
        <taxon>Branchiostoma</taxon>
    </lineage>
</organism>
<comment type="subcellular location">
    <subcellularLocation>
        <location evidence="1">Endoplasmic reticulum membrane</location>
    </subcellularLocation>
    <subcellularLocation>
        <location evidence="12">Golgi apparatus</location>
        <location evidence="12">cis-Golgi network membrane</location>
        <topology evidence="12">Single-pass type IV membrane protein</topology>
    </subcellularLocation>
</comment>
<evidence type="ECO:0000256" key="2">
    <source>
        <dbReference type="ARBA" id="ARBA00022448"/>
    </source>
</evidence>
<keyword evidence="7" id="KW-0007">Acetylation</keyword>
<evidence type="ECO:0000256" key="7">
    <source>
        <dbReference type="ARBA" id="ARBA00022990"/>
    </source>
</evidence>
<dbReference type="SUPFAM" id="SSF58038">
    <property type="entry name" value="SNARE fusion complex"/>
    <property type="match status" value="1"/>
</dbReference>
<feature type="transmembrane region" description="Helical" evidence="19">
    <location>
        <begin position="190"/>
        <end position="210"/>
    </location>
</feature>
<dbReference type="PANTHER" id="PTHR21230">
    <property type="entry name" value="VESICLE TRANSPORT V-SNARE PROTEIN VTI1-RELATED"/>
    <property type="match status" value="1"/>
</dbReference>
<dbReference type="Gene3D" id="1.20.5.110">
    <property type="match status" value="1"/>
</dbReference>
<dbReference type="CDD" id="cd15863">
    <property type="entry name" value="SNARE_GS27"/>
    <property type="match status" value="1"/>
</dbReference>
<dbReference type="GO" id="GO:0005484">
    <property type="term" value="F:SNAP receptor activity"/>
    <property type="evidence" value="ECO:0007669"/>
    <property type="project" value="InterPro"/>
</dbReference>
<evidence type="ECO:0000256" key="16">
    <source>
        <dbReference type="ARBA" id="ARBA00080151"/>
    </source>
</evidence>
<keyword evidence="5 17" id="KW-0653">Protein transport</keyword>
<comment type="function">
    <text evidence="11 17">Involved in transport of proteins from the cis/medial-Golgi to the trans-Golgi network.</text>
</comment>
<dbReference type="GO" id="GO:0006906">
    <property type="term" value="P:vesicle fusion"/>
    <property type="evidence" value="ECO:0007669"/>
    <property type="project" value="TreeGrafter"/>
</dbReference>
<dbReference type="GO" id="GO:0005794">
    <property type="term" value="C:Golgi apparatus"/>
    <property type="evidence" value="ECO:0007669"/>
    <property type="project" value="UniProtKB-SubCell"/>
</dbReference>
<dbReference type="GO" id="GO:0006891">
    <property type="term" value="P:intra-Golgi vesicle-mediated transport"/>
    <property type="evidence" value="ECO:0007669"/>
    <property type="project" value="TreeGrafter"/>
</dbReference>
<keyword evidence="9 18" id="KW-0175">Coiled coil</keyword>
<protein>
    <recommendedName>
        <fullName evidence="14">Golgi SNAP receptor complex member 2</fullName>
    </recommendedName>
    <alternativeName>
        <fullName evidence="15">27 kDa Golgi SNARE protein</fullName>
    </alternativeName>
    <alternativeName>
        <fullName evidence="16">Membrin</fullName>
    </alternativeName>
</protein>
<dbReference type="PANTHER" id="PTHR21230:SF1">
    <property type="entry name" value="GOLGI SNAP RECEPTOR COMPLEX MEMBER 2"/>
    <property type="match status" value="1"/>
</dbReference>
<dbReference type="GeneID" id="109462188"/>
<evidence type="ECO:0000256" key="6">
    <source>
        <dbReference type="ARBA" id="ARBA00022989"/>
    </source>
</evidence>
<dbReference type="GO" id="GO:0012507">
    <property type="term" value="C:ER to Golgi transport vesicle membrane"/>
    <property type="evidence" value="ECO:0007669"/>
    <property type="project" value="TreeGrafter"/>
</dbReference>
<dbReference type="GO" id="GO:0031902">
    <property type="term" value="C:late endosome membrane"/>
    <property type="evidence" value="ECO:0007669"/>
    <property type="project" value="TreeGrafter"/>
</dbReference>
<evidence type="ECO:0000313" key="21">
    <source>
        <dbReference type="RefSeq" id="XP_019614264.1"/>
    </source>
</evidence>
<accession>A0A6P4XUG8</accession>
<dbReference type="PIRSF" id="PIRSF028865">
    <property type="entry name" value="Membrin-2"/>
    <property type="match status" value="1"/>
</dbReference>
<sequence length="211" mass="24523">MEALYHQTNKMLHEVQNGMGRLEMAGQDEVHLVENDLQRRTEQIFSNLERLDILVSKEPVNRRQNAKLRVDQLRYDVQHLKAALRNFQHKRYQREQEDRDREALLNREFAPNEDTSIMIDHALQHNSSLHNAHRGVDDLIGSGSSIMASLQGQRSTLKGAHKKMLDVANMLGMSNTVMRLIEKRTFYDRFILFGGMLVTGVIMYLAFQYLT</sequence>
<evidence type="ECO:0000256" key="10">
    <source>
        <dbReference type="ARBA" id="ARBA00023136"/>
    </source>
</evidence>
<name>A0A6P4XUG8_BRABE</name>
<comment type="similarity">
    <text evidence="13 17">Belongs to the GOSR2 family.</text>
</comment>
<dbReference type="GO" id="GO:0005789">
    <property type="term" value="C:endoplasmic reticulum membrane"/>
    <property type="evidence" value="ECO:0007669"/>
    <property type="project" value="UniProtKB-SubCell"/>
</dbReference>
<evidence type="ECO:0000256" key="3">
    <source>
        <dbReference type="ARBA" id="ARBA00022692"/>
    </source>
</evidence>
<keyword evidence="4" id="KW-0256">Endoplasmic reticulum</keyword>